<proteinExistence type="predicted"/>
<name>A0A8S5RM63_9VIRU</name>
<sequence length="55" mass="6455">MIIRKGNKEYTITERRECWVLSCKIGGLSVEYKVPKDICADEEELRAYVEAEELF</sequence>
<organism evidence="1">
    <name type="scientific">virus sp. ctvdG25</name>
    <dbReference type="NCBI Taxonomy" id="2825827"/>
    <lineage>
        <taxon>Viruses</taxon>
    </lineage>
</organism>
<protein>
    <submittedName>
        <fullName evidence="1">Uncharacterized protein</fullName>
    </submittedName>
</protein>
<dbReference type="EMBL" id="BK059119">
    <property type="protein sequence ID" value="DAE32259.1"/>
    <property type="molecule type" value="Genomic_DNA"/>
</dbReference>
<reference evidence="1" key="1">
    <citation type="journal article" date="2021" name="Proc. Natl. Acad. Sci. U.S.A.">
        <title>A Catalog of Tens of Thousands of Viruses from Human Metagenomes Reveals Hidden Associations with Chronic Diseases.</title>
        <authorList>
            <person name="Tisza M.J."/>
            <person name="Buck C.B."/>
        </authorList>
    </citation>
    <scope>NUCLEOTIDE SEQUENCE</scope>
    <source>
        <strain evidence="1">CtvdG25</strain>
    </source>
</reference>
<evidence type="ECO:0000313" key="1">
    <source>
        <dbReference type="EMBL" id="DAE32259.1"/>
    </source>
</evidence>
<accession>A0A8S5RM63</accession>